<organism evidence="2 3">
    <name type="scientific">Streptomyces beijiangensis</name>
    <dbReference type="NCBI Taxonomy" id="163361"/>
    <lineage>
        <taxon>Bacteria</taxon>
        <taxon>Bacillati</taxon>
        <taxon>Actinomycetota</taxon>
        <taxon>Actinomycetes</taxon>
        <taxon>Kitasatosporales</taxon>
        <taxon>Streptomycetaceae</taxon>
        <taxon>Streptomyces</taxon>
    </lineage>
</organism>
<name>A0A939FCE2_9ACTN</name>
<comment type="caution">
    <text evidence="2">The sequence shown here is derived from an EMBL/GenBank/DDBJ whole genome shotgun (WGS) entry which is preliminary data.</text>
</comment>
<sequence length="166" mass="18285">MDQKEAALKADVITGATLNAIKPAVHWANLVDQNPQAAELPSDPGATDNVSRWAAIMTIVSKEQQVSLIKQVERNWKKLGYSVTKVDLANTFPAIYATTPENFRLGFDVRGGGQFYLEVESPEAQLAKFPDPTVTDSGTSYGNRPPRPNIRDDYWSSATSDPRQAY</sequence>
<feature type="region of interest" description="Disordered" evidence="1">
    <location>
        <begin position="127"/>
        <end position="166"/>
    </location>
</feature>
<dbReference type="RefSeq" id="WP_206966447.1">
    <property type="nucleotide sequence ID" value="NZ_BAAAJJ010000001.1"/>
</dbReference>
<protein>
    <submittedName>
        <fullName evidence="2">Uncharacterized protein</fullName>
    </submittedName>
</protein>
<proteinExistence type="predicted"/>
<feature type="compositionally biased region" description="Polar residues" evidence="1">
    <location>
        <begin position="156"/>
        <end position="166"/>
    </location>
</feature>
<dbReference type="Proteomes" id="UP000664167">
    <property type="component" value="Unassembled WGS sequence"/>
</dbReference>
<dbReference type="AlphaFoldDB" id="A0A939FCE2"/>
<evidence type="ECO:0000313" key="2">
    <source>
        <dbReference type="EMBL" id="MBO0515544.1"/>
    </source>
</evidence>
<gene>
    <name evidence="2" type="ORF">J0695_27680</name>
</gene>
<reference evidence="2" key="1">
    <citation type="submission" date="2021-03" db="EMBL/GenBank/DDBJ databases">
        <title>Streptomyces poriferae sp. nov., a novel marine sponge-derived Actinobacteria species with anti-MRSA activity.</title>
        <authorList>
            <person name="Sandoval-Powers M."/>
            <person name="Kralova S."/>
            <person name="Nguyen G.-S."/>
            <person name="Fawwal D."/>
            <person name="Degnes K."/>
            <person name="Klinkenberg G."/>
            <person name="Sletta H."/>
            <person name="Wentzel A."/>
            <person name="Liles M.R."/>
        </authorList>
    </citation>
    <scope>NUCLEOTIDE SEQUENCE</scope>
    <source>
        <strain evidence="2">DSM 41794</strain>
    </source>
</reference>
<evidence type="ECO:0000313" key="3">
    <source>
        <dbReference type="Proteomes" id="UP000664167"/>
    </source>
</evidence>
<keyword evidence="3" id="KW-1185">Reference proteome</keyword>
<dbReference type="EMBL" id="JAFLRJ010000297">
    <property type="protein sequence ID" value="MBO0515544.1"/>
    <property type="molecule type" value="Genomic_DNA"/>
</dbReference>
<evidence type="ECO:0000256" key="1">
    <source>
        <dbReference type="SAM" id="MobiDB-lite"/>
    </source>
</evidence>
<accession>A0A939FCE2</accession>